<evidence type="ECO:0000256" key="2">
    <source>
        <dbReference type="ARBA" id="ARBA00013014"/>
    </source>
</evidence>
<dbReference type="InterPro" id="IPR008927">
    <property type="entry name" value="6-PGluconate_DH-like_C_sf"/>
</dbReference>
<protein>
    <recommendedName>
        <fullName evidence="3">2-dehydropantoate 2-reductase</fullName>
        <ecNumber evidence="2">1.1.1.169</ecNumber>
    </recommendedName>
    <alternativeName>
        <fullName evidence="5">Ketopantoate reductase</fullName>
    </alternativeName>
</protein>
<evidence type="ECO:0000259" key="7">
    <source>
        <dbReference type="Pfam" id="PF02558"/>
    </source>
</evidence>
<evidence type="ECO:0000313" key="10">
    <source>
        <dbReference type="Proteomes" id="UP000297741"/>
    </source>
</evidence>
<comment type="caution">
    <text evidence="9">The sequence shown here is derived from an EMBL/GenBank/DDBJ whole genome shotgun (WGS) entry which is preliminary data.</text>
</comment>
<dbReference type="SUPFAM" id="SSF51735">
    <property type="entry name" value="NAD(P)-binding Rossmann-fold domains"/>
    <property type="match status" value="1"/>
</dbReference>
<dbReference type="InterPro" id="IPR051402">
    <property type="entry name" value="KPR-Related"/>
</dbReference>
<dbReference type="InterPro" id="IPR013752">
    <property type="entry name" value="KPA_reductase"/>
</dbReference>
<keyword evidence="4" id="KW-0566">Pantothenate biosynthesis</keyword>
<dbReference type="InterPro" id="IPR036291">
    <property type="entry name" value="NAD(P)-bd_dom_sf"/>
</dbReference>
<evidence type="ECO:0000313" key="9">
    <source>
        <dbReference type="EMBL" id="TGD41740.1"/>
    </source>
</evidence>
<proteinExistence type="predicted"/>
<dbReference type="PANTHER" id="PTHR21708">
    <property type="entry name" value="PROBABLE 2-DEHYDROPANTOATE 2-REDUCTASE"/>
    <property type="match status" value="1"/>
</dbReference>
<dbReference type="SUPFAM" id="SSF48179">
    <property type="entry name" value="6-phosphogluconate dehydrogenase C-terminal domain-like"/>
    <property type="match status" value="1"/>
</dbReference>
<keyword evidence="10" id="KW-1185">Reference proteome</keyword>
<dbReference type="Gene3D" id="1.10.1040.10">
    <property type="entry name" value="N-(1-d-carboxylethyl)-l-norvaline Dehydrogenase, domain 2"/>
    <property type="match status" value="1"/>
</dbReference>
<sequence length="330" mass="35524">MRVAILGAGATGGCLAISLAEAGCDVTLLARGAHFDAIRQSGLRLIDAEGGEITRQMKAVDDPADLGPQDLLISTLKAPALPLVLGKVPETLRRNVPLLTAMNGVFWWYGHGFQPQSRALDTSRLDPAGQMSLLTDPGAAMGAVIYSTNEVVAAGVVRNRSKTNRLVIGSSQPDRTDHVAALFQRLSSPRFEFEVVADIRRRMWHKLLRNLSSAPISVLTAARVREINDDPQVLGLARALFLEGAQVAAAHGFSGLSADVEDVVSPGVGALQRPSMRQDLDLRRPMEIDSILRIVQDFGRQSDVYVPVLDMIVPLVILRARTAGCYPPAV</sequence>
<evidence type="ECO:0000256" key="6">
    <source>
        <dbReference type="ARBA" id="ARBA00048793"/>
    </source>
</evidence>
<dbReference type="Proteomes" id="UP000297741">
    <property type="component" value="Unassembled WGS sequence"/>
</dbReference>
<dbReference type="NCBIfam" id="NF005089">
    <property type="entry name" value="PRK06522.1-4"/>
    <property type="match status" value="1"/>
</dbReference>
<organism evidence="9 10">
    <name type="scientific">Pseudotabrizicola sediminis</name>
    <dbReference type="NCBI Taxonomy" id="2486418"/>
    <lineage>
        <taxon>Bacteria</taxon>
        <taxon>Pseudomonadati</taxon>
        <taxon>Pseudomonadota</taxon>
        <taxon>Alphaproteobacteria</taxon>
        <taxon>Rhodobacterales</taxon>
        <taxon>Paracoccaceae</taxon>
        <taxon>Pseudotabrizicola</taxon>
    </lineage>
</organism>
<dbReference type="InterPro" id="IPR013328">
    <property type="entry name" value="6PGD_dom2"/>
</dbReference>
<evidence type="ECO:0000256" key="3">
    <source>
        <dbReference type="ARBA" id="ARBA00019465"/>
    </source>
</evidence>
<dbReference type="RefSeq" id="WP_135433412.1">
    <property type="nucleotide sequence ID" value="NZ_RPEM01000015.1"/>
</dbReference>
<dbReference type="EMBL" id="RPEM01000015">
    <property type="protein sequence ID" value="TGD41740.1"/>
    <property type="molecule type" value="Genomic_DNA"/>
</dbReference>
<evidence type="ECO:0000256" key="5">
    <source>
        <dbReference type="ARBA" id="ARBA00032024"/>
    </source>
</evidence>
<dbReference type="Gene3D" id="3.40.50.720">
    <property type="entry name" value="NAD(P)-binding Rossmann-like Domain"/>
    <property type="match status" value="1"/>
</dbReference>
<reference evidence="9 10" key="1">
    <citation type="submission" date="2018-11" db="EMBL/GenBank/DDBJ databases">
        <title>Tabrizicola sp. isolated from sediment of alpine lake.</title>
        <authorList>
            <person name="Liu Z."/>
        </authorList>
    </citation>
    <scope>NUCLEOTIDE SEQUENCE [LARGE SCALE GENOMIC DNA]</scope>
    <source>
        <strain evidence="9 10">DRYC-M-16</strain>
    </source>
</reference>
<accession>A0ABY2KHH0</accession>
<comment type="pathway">
    <text evidence="1">Cofactor biosynthesis; (R)-pantothenate biosynthesis; (R)-pantoate from 3-methyl-2-oxobutanoate: step 2/2.</text>
</comment>
<evidence type="ECO:0000259" key="8">
    <source>
        <dbReference type="Pfam" id="PF08546"/>
    </source>
</evidence>
<evidence type="ECO:0000256" key="1">
    <source>
        <dbReference type="ARBA" id="ARBA00004994"/>
    </source>
</evidence>
<feature type="domain" description="Ketopantoate reductase C-terminal" evidence="8">
    <location>
        <begin position="198"/>
        <end position="316"/>
    </location>
</feature>
<dbReference type="InterPro" id="IPR013332">
    <property type="entry name" value="KPR_N"/>
</dbReference>
<gene>
    <name evidence="9" type="ORF">EEB11_17090</name>
</gene>
<name>A0ABY2KHH0_9RHOB</name>
<dbReference type="Pfam" id="PF08546">
    <property type="entry name" value="ApbA_C"/>
    <property type="match status" value="1"/>
</dbReference>
<comment type="catalytic activity">
    <reaction evidence="6">
        <text>(R)-pantoate + NADP(+) = 2-dehydropantoate + NADPH + H(+)</text>
        <dbReference type="Rhea" id="RHEA:16233"/>
        <dbReference type="ChEBI" id="CHEBI:11561"/>
        <dbReference type="ChEBI" id="CHEBI:15378"/>
        <dbReference type="ChEBI" id="CHEBI:15980"/>
        <dbReference type="ChEBI" id="CHEBI:57783"/>
        <dbReference type="ChEBI" id="CHEBI:58349"/>
        <dbReference type="EC" id="1.1.1.169"/>
    </reaction>
</comment>
<dbReference type="Pfam" id="PF02558">
    <property type="entry name" value="ApbA"/>
    <property type="match status" value="1"/>
</dbReference>
<dbReference type="PANTHER" id="PTHR21708:SF45">
    <property type="entry name" value="2-DEHYDROPANTOATE 2-REDUCTASE"/>
    <property type="match status" value="1"/>
</dbReference>
<evidence type="ECO:0000256" key="4">
    <source>
        <dbReference type="ARBA" id="ARBA00022655"/>
    </source>
</evidence>
<dbReference type="EC" id="1.1.1.169" evidence="2"/>
<feature type="domain" description="Ketopantoate reductase N-terminal" evidence="7">
    <location>
        <begin position="3"/>
        <end position="105"/>
    </location>
</feature>